<feature type="transmembrane region" description="Helical" evidence="10">
    <location>
        <begin position="246"/>
        <end position="272"/>
    </location>
</feature>
<dbReference type="GO" id="GO:0046677">
    <property type="term" value="P:response to antibiotic"/>
    <property type="evidence" value="ECO:0007669"/>
    <property type="project" value="UniProtKB-KW"/>
</dbReference>
<comment type="subcellular location">
    <subcellularLocation>
        <location evidence="1">Cell membrane</location>
        <topology evidence="1">Multi-pass membrane protein</topology>
    </subcellularLocation>
</comment>
<dbReference type="EMBL" id="FUXK01000024">
    <property type="protein sequence ID" value="SKA05696.1"/>
    <property type="molecule type" value="Genomic_DNA"/>
</dbReference>
<dbReference type="GO" id="GO:0005886">
    <property type="term" value="C:plasma membrane"/>
    <property type="evidence" value="ECO:0007669"/>
    <property type="project" value="UniProtKB-SubCell"/>
</dbReference>
<evidence type="ECO:0000256" key="4">
    <source>
        <dbReference type="ARBA" id="ARBA00022448"/>
    </source>
</evidence>
<keyword evidence="7 10" id="KW-1133">Transmembrane helix</keyword>
<proteinExistence type="inferred from homology"/>
<dbReference type="Proteomes" id="UP000190065">
    <property type="component" value="Unassembled WGS sequence"/>
</dbReference>
<dbReference type="InterPro" id="IPR051327">
    <property type="entry name" value="MATE_MepA_subfamily"/>
</dbReference>
<feature type="transmembrane region" description="Helical" evidence="10">
    <location>
        <begin position="284"/>
        <end position="305"/>
    </location>
</feature>
<organism evidence="11 12">
    <name type="scientific">Segatella oulorum</name>
    <dbReference type="NCBI Taxonomy" id="28136"/>
    <lineage>
        <taxon>Bacteria</taxon>
        <taxon>Pseudomonadati</taxon>
        <taxon>Bacteroidota</taxon>
        <taxon>Bacteroidia</taxon>
        <taxon>Bacteroidales</taxon>
        <taxon>Prevotellaceae</taxon>
        <taxon>Segatella</taxon>
    </lineage>
</organism>
<feature type="transmembrane region" description="Helical" evidence="10">
    <location>
        <begin position="28"/>
        <end position="48"/>
    </location>
</feature>
<evidence type="ECO:0000256" key="2">
    <source>
        <dbReference type="ARBA" id="ARBA00008417"/>
    </source>
</evidence>
<dbReference type="InterPro" id="IPR002528">
    <property type="entry name" value="MATE_fam"/>
</dbReference>
<comment type="similarity">
    <text evidence="2">Belongs to the multi antimicrobial extrusion (MATE) (TC 2.A.66.1) family. MepA subfamily.</text>
</comment>
<keyword evidence="9" id="KW-0046">Antibiotic resistance</keyword>
<feature type="transmembrane region" description="Helical" evidence="10">
    <location>
        <begin position="428"/>
        <end position="447"/>
    </location>
</feature>
<dbReference type="PANTHER" id="PTHR43823:SF3">
    <property type="entry name" value="MULTIDRUG EXPORT PROTEIN MEPA"/>
    <property type="match status" value="1"/>
</dbReference>
<evidence type="ECO:0000256" key="9">
    <source>
        <dbReference type="ARBA" id="ARBA00023251"/>
    </source>
</evidence>
<evidence type="ECO:0000256" key="1">
    <source>
        <dbReference type="ARBA" id="ARBA00004651"/>
    </source>
</evidence>
<dbReference type="PIRSF" id="PIRSF006603">
    <property type="entry name" value="DinF"/>
    <property type="match status" value="1"/>
</dbReference>
<gene>
    <name evidence="11" type="ORF">SAMN02745202_01894</name>
</gene>
<feature type="transmembrane region" description="Helical" evidence="10">
    <location>
        <begin position="60"/>
        <end position="84"/>
    </location>
</feature>
<feature type="transmembrane region" description="Helical" evidence="10">
    <location>
        <begin position="105"/>
        <end position="128"/>
    </location>
</feature>
<protein>
    <recommendedName>
        <fullName evidence="3">Multidrug export protein MepA</fullName>
    </recommendedName>
</protein>
<accession>A0A1T4QPS8</accession>
<feature type="transmembrane region" description="Helical" evidence="10">
    <location>
        <begin position="148"/>
        <end position="165"/>
    </location>
</feature>
<sequence length="456" mass="50189">MKFISYFCNMDNKEATLQLGTQPVGKLLLQYALPAIVAMTAASLYNIVDSVFIGQRLGPLAISGLAITFPFMNLASAFGAAVGIGAATSISVKLGQKDYATAENILGNTITLNLIIGIAFSIVTLLFLDPILLFFGASHATLPFARDYMVIILAGNVFSHMYFGMNAILRAASKPRLAMFATIFTVLMNTLLDYIFIILFDWGIAGAAYATILAQIIALVWQLKVFSNPKELLHLKRGIYRLRRDLVKNIISIGISPFAMNVCATVVVIFINLQLVHYGNDLDVGAFGIANRIIIIFAMLVMGVTQGMQPIAGYNYGAQKLDRMLRVVKLSMVAATAIMTAGWLIAMFGPYYCARAFTKDPTLIQLGIKAIRLAMLVYPIVGCQMVITNFFQSIGKVKVSIFLSLSRQLLILLPCLAILPLFYHVDGVWYAMPTSDFISTVIAAWMMKHYMKKFQQ</sequence>
<dbReference type="Pfam" id="PF01554">
    <property type="entry name" value="MatE"/>
    <property type="match status" value="2"/>
</dbReference>
<keyword evidence="8 10" id="KW-0472">Membrane</keyword>
<keyword evidence="5" id="KW-1003">Cell membrane</keyword>
<evidence type="ECO:0000256" key="6">
    <source>
        <dbReference type="ARBA" id="ARBA00022692"/>
    </source>
</evidence>
<dbReference type="InterPro" id="IPR045070">
    <property type="entry name" value="MATE_MepA-like"/>
</dbReference>
<evidence type="ECO:0000256" key="8">
    <source>
        <dbReference type="ARBA" id="ARBA00023136"/>
    </source>
</evidence>
<dbReference type="AlphaFoldDB" id="A0A1T4QPS8"/>
<evidence type="ECO:0000256" key="5">
    <source>
        <dbReference type="ARBA" id="ARBA00022475"/>
    </source>
</evidence>
<dbReference type="NCBIfam" id="TIGR00797">
    <property type="entry name" value="matE"/>
    <property type="match status" value="1"/>
</dbReference>
<dbReference type="CDD" id="cd13143">
    <property type="entry name" value="MATE_MepA_like"/>
    <property type="match status" value="1"/>
</dbReference>
<evidence type="ECO:0000256" key="7">
    <source>
        <dbReference type="ARBA" id="ARBA00022989"/>
    </source>
</evidence>
<reference evidence="11 12" key="1">
    <citation type="submission" date="2017-02" db="EMBL/GenBank/DDBJ databases">
        <authorList>
            <person name="Peterson S.W."/>
        </authorList>
    </citation>
    <scope>NUCLEOTIDE SEQUENCE [LARGE SCALE GENOMIC DNA]</scope>
    <source>
        <strain evidence="11 12">ATCC 43324</strain>
    </source>
</reference>
<name>A0A1T4QPS8_9BACT</name>
<feature type="transmembrane region" description="Helical" evidence="10">
    <location>
        <begin position="326"/>
        <end position="346"/>
    </location>
</feature>
<dbReference type="eggNOG" id="COG0534">
    <property type="taxonomic scope" value="Bacteria"/>
</dbReference>
<feature type="transmembrane region" description="Helical" evidence="10">
    <location>
        <begin position="399"/>
        <end position="422"/>
    </location>
</feature>
<keyword evidence="6 10" id="KW-0812">Transmembrane</keyword>
<dbReference type="InterPro" id="IPR048279">
    <property type="entry name" value="MdtK-like"/>
</dbReference>
<evidence type="ECO:0000313" key="12">
    <source>
        <dbReference type="Proteomes" id="UP000190065"/>
    </source>
</evidence>
<evidence type="ECO:0000313" key="11">
    <source>
        <dbReference type="EMBL" id="SKA05696.1"/>
    </source>
</evidence>
<feature type="transmembrane region" description="Helical" evidence="10">
    <location>
        <begin position="366"/>
        <end position="387"/>
    </location>
</feature>
<dbReference type="GO" id="GO:0015297">
    <property type="term" value="F:antiporter activity"/>
    <property type="evidence" value="ECO:0007669"/>
    <property type="project" value="InterPro"/>
</dbReference>
<keyword evidence="4" id="KW-0813">Transport</keyword>
<dbReference type="PANTHER" id="PTHR43823">
    <property type="entry name" value="SPORULATION PROTEIN YKVU"/>
    <property type="match status" value="1"/>
</dbReference>
<evidence type="ECO:0000256" key="3">
    <source>
        <dbReference type="ARBA" id="ARBA00022106"/>
    </source>
</evidence>
<evidence type="ECO:0000256" key="10">
    <source>
        <dbReference type="SAM" id="Phobius"/>
    </source>
</evidence>
<dbReference type="STRING" id="28136.SAMN02745202_01894"/>
<feature type="transmembrane region" description="Helical" evidence="10">
    <location>
        <begin position="177"/>
        <end position="200"/>
    </location>
</feature>
<feature type="transmembrane region" description="Helical" evidence="10">
    <location>
        <begin position="206"/>
        <end position="226"/>
    </location>
</feature>
<dbReference type="GO" id="GO:0042910">
    <property type="term" value="F:xenobiotic transmembrane transporter activity"/>
    <property type="evidence" value="ECO:0007669"/>
    <property type="project" value="InterPro"/>
</dbReference>